<organism evidence="2 3">
    <name type="scientific">Pocillopora meandrina</name>
    <dbReference type="NCBI Taxonomy" id="46732"/>
    <lineage>
        <taxon>Eukaryota</taxon>
        <taxon>Metazoa</taxon>
        <taxon>Cnidaria</taxon>
        <taxon>Anthozoa</taxon>
        <taxon>Hexacorallia</taxon>
        <taxon>Scleractinia</taxon>
        <taxon>Astrocoeniina</taxon>
        <taxon>Pocilloporidae</taxon>
        <taxon>Pocillopora</taxon>
    </lineage>
</organism>
<dbReference type="Gene3D" id="2.60.120.260">
    <property type="entry name" value="Galactose-binding domain-like"/>
    <property type="match status" value="1"/>
</dbReference>
<dbReference type="Pfam" id="PF00754">
    <property type="entry name" value="F5_F8_type_C"/>
    <property type="match status" value="1"/>
</dbReference>
<evidence type="ECO:0000259" key="1">
    <source>
        <dbReference type="PROSITE" id="PS50022"/>
    </source>
</evidence>
<comment type="caution">
    <text evidence="2">The sequence shown here is derived from an EMBL/GenBank/DDBJ whole genome shotgun (WGS) entry which is preliminary data.</text>
</comment>
<gene>
    <name evidence="2" type="ORF">PMEA_00006978</name>
</gene>
<keyword evidence="3" id="KW-1185">Reference proteome</keyword>
<dbReference type="InterPro" id="IPR000421">
    <property type="entry name" value="FA58C"/>
</dbReference>
<feature type="non-terminal residue" evidence="2">
    <location>
        <position position="1"/>
    </location>
</feature>
<dbReference type="PANTHER" id="PTHR24543:SF291">
    <property type="entry name" value="SMOKE ALARM, ISOFORM D"/>
    <property type="match status" value="1"/>
</dbReference>
<feature type="non-terminal residue" evidence="2">
    <location>
        <position position="111"/>
    </location>
</feature>
<evidence type="ECO:0000313" key="3">
    <source>
        <dbReference type="Proteomes" id="UP001159428"/>
    </source>
</evidence>
<dbReference type="PROSITE" id="PS50022">
    <property type="entry name" value="FA58C_3"/>
    <property type="match status" value="1"/>
</dbReference>
<feature type="domain" description="F5/8 type C" evidence="1">
    <location>
        <begin position="4"/>
        <end position="111"/>
    </location>
</feature>
<dbReference type="Proteomes" id="UP001159428">
    <property type="component" value="Unassembled WGS sequence"/>
</dbReference>
<evidence type="ECO:0000313" key="2">
    <source>
        <dbReference type="EMBL" id="CAH3116202.1"/>
    </source>
</evidence>
<dbReference type="InterPro" id="IPR008979">
    <property type="entry name" value="Galactose-bd-like_sf"/>
</dbReference>
<dbReference type="PANTHER" id="PTHR24543">
    <property type="entry name" value="MULTICOPPER OXIDASE-RELATED"/>
    <property type="match status" value="1"/>
</dbReference>
<reference evidence="2 3" key="1">
    <citation type="submission" date="2022-05" db="EMBL/GenBank/DDBJ databases">
        <authorList>
            <consortium name="Genoscope - CEA"/>
            <person name="William W."/>
        </authorList>
    </citation>
    <scope>NUCLEOTIDE SEQUENCE [LARGE SCALE GENOMIC DNA]</scope>
</reference>
<sequence length="111" mass="12289">LAACDSQAIGLASGGRIPDSSFSASSIFKAIYAAKYGRLNGRRAWEPKTNDLDDYLQIDLLYEYVICAVATQGNPPTQSIGAQEWTTEYKLRFSLNGTTFLPYKENKLDKV</sequence>
<proteinExistence type="predicted"/>
<dbReference type="SUPFAM" id="SSF49785">
    <property type="entry name" value="Galactose-binding domain-like"/>
    <property type="match status" value="1"/>
</dbReference>
<dbReference type="AlphaFoldDB" id="A0AAU9WIK8"/>
<accession>A0AAU9WIK8</accession>
<name>A0AAU9WIK8_9CNID</name>
<dbReference type="EMBL" id="CALNXJ010000015">
    <property type="protein sequence ID" value="CAH3116202.1"/>
    <property type="molecule type" value="Genomic_DNA"/>
</dbReference>
<protein>
    <recommendedName>
        <fullName evidence="1">F5/8 type C domain-containing protein</fullName>
    </recommendedName>
</protein>
<dbReference type="PROSITE" id="PS01285">
    <property type="entry name" value="FA58C_1"/>
    <property type="match status" value="1"/>
</dbReference>